<accession>L1N5M6</accession>
<gene>
    <name evidence="2" type="ORF">HMPREF9151_01911</name>
</gene>
<dbReference type="InterPro" id="IPR032675">
    <property type="entry name" value="LRR_dom_sf"/>
</dbReference>
<comment type="caution">
    <text evidence="2">The sequence shown here is derived from an EMBL/GenBank/DDBJ whole genome shotgun (WGS) entry which is preliminary data.</text>
</comment>
<evidence type="ECO:0008006" key="4">
    <source>
        <dbReference type="Google" id="ProtNLM"/>
    </source>
</evidence>
<dbReference type="Proteomes" id="UP000010433">
    <property type="component" value="Unassembled WGS sequence"/>
</dbReference>
<proteinExistence type="predicted"/>
<dbReference type="HOGENOM" id="CLU_697409_0_0_10"/>
<dbReference type="AlphaFoldDB" id="L1N5M6"/>
<feature type="non-terminal residue" evidence="2">
    <location>
        <position position="338"/>
    </location>
</feature>
<feature type="signal peptide" evidence="1">
    <location>
        <begin position="1"/>
        <end position="19"/>
    </location>
</feature>
<evidence type="ECO:0000313" key="3">
    <source>
        <dbReference type="Proteomes" id="UP000010433"/>
    </source>
</evidence>
<protein>
    <recommendedName>
        <fullName evidence="4">Leucine Rich repeat-containing domain protein</fullName>
    </recommendedName>
</protein>
<dbReference type="STRING" id="1127699.HMPREF9151_01911"/>
<dbReference type="Pfam" id="PF13306">
    <property type="entry name" value="LRR_5"/>
    <property type="match status" value="1"/>
</dbReference>
<dbReference type="EMBL" id="AMEP01000109">
    <property type="protein sequence ID" value="EKX98569.1"/>
    <property type="molecule type" value="Genomic_DNA"/>
</dbReference>
<reference evidence="2 3" key="1">
    <citation type="submission" date="2012-05" db="EMBL/GenBank/DDBJ databases">
        <authorList>
            <person name="Weinstock G."/>
            <person name="Sodergren E."/>
            <person name="Lobos E.A."/>
            <person name="Fulton L."/>
            <person name="Fulton R."/>
            <person name="Courtney L."/>
            <person name="Fronick C."/>
            <person name="O'Laughlin M."/>
            <person name="Godfrey J."/>
            <person name="Wilson R.M."/>
            <person name="Miner T."/>
            <person name="Farmer C."/>
            <person name="Delehaunty K."/>
            <person name="Cordes M."/>
            <person name="Minx P."/>
            <person name="Tomlinson C."/>
            <person name="Chen J."/>
            <person name="Wollam A."/>
            <person name="Pepin K.H."/>
            <person name="Bhonagiri V."/>
            <person name="Zhang X."/>
            <person name="Suruliraj S."/>
            <person name="Warren W."/>
            <person name="Mitreva M."/>
            <person name="Mardis E.R."/>
            <person name="Wilson R.K."/>
        </authorList>
    </citation>
    <scope>NUCLEOTIDE SEQUENCE [LARGE SCALE GENOMIC DNA]</scope>
    <source>
        <strain evidence="2 3">F0055</strain>
    </source>
</reference>
<name>L1N5M6_9BACT</name>
<organism evidence="2 3">
    <name type="scientific">Hoylesella saccharolytica F0055</name>
    <dbReference type="NCBI Taxonomy" id="1127699"/>
    <lineage>
        <taxon>Bacteria</taxon>
        <taxon>Pseudomonadati</taxon>
        <taxon>Bacteroidota</taxon>
        <taxon>Bacteroidia</taxon>
        <taxon>Bacteroidales</taxon>
        <taxon>Prevotellaceae</taxon>
        <taxon>Hoylesella</taxon>
    </lineage>
</organism>
<sequence length="338" mass="37280">MKRIVFYLFALLYSYQLMAQSFTANNADGMPLNYQVTSTSPREVKLTGYGAIPSGYILGTILNIPGTVTYGGDVYSVVELNSSCFMNKTEFTKVNLAEGIREIGSHCFMESSVKEFTFPHSLNKIGVWAFLFLSPLYSGAPLDLLDFSNTSVEEFSEGCLQFHTYANVFIYNNVAFPASTKKIHEYVMGDLGLTTQHPNIYLNTINPPTIVPRSWGTPQKNPFKNTKKIYVPIDATKRYADNVDWAKYAGRYYEQVKIGASGYATLYLSTENFKVPTGCDAFVIENITKATTPGGLDKANAKKFVAGDIIPAAQAVILRGTAGQTYEYQANVSGTPVT</sequence>
<feature type="chain" id="PRO_5003954768" description="Leucine Rich repeat-containing domain protein" evidence="1">
    <location>
        <begin position="20"/>
        <end position="338"/>
    </location>
</feature>
<dbReference type="Gene3D" id="3.80.10.10">
    <property type="entry name" value="Ribonuclease Inhibitor"/>
    <property type="match status" value="1"/>
</dbReference>
<evidence type="ECO:0000313" key="2">
    <source>
        <dbReference type="EMBL" id="EKX98569.1"/>
    </source>
</evidence>
<keyword evidence="3" id="KW-1185">Reference proteome</keyword>
<dbReference type="OrthoDB" id="1083267at2"/>
<dbReference type="InterPro" id="IPR026906">
    <property type="entry name" value="LRR_5"/>
</dbReference>
<dbReference type="RefSeq" id="WP_009163218.1">
    <property type="nucleotide sequence ID" value="NZ_KB291008.1"/>
</dbReference>
<evidence type="ECO:0000256" key="1">
    <source>
        <dbReference type="SAM" id="SignalP"/>
    </source>
</evidence>
<keyword evidence="1" id="KW-0732">Signal</keyword>